<keyword evidence="1" id="KW-0596">Phosphopantetheine</keyword>
<dbReference type="SUPFAM" id="SSF47336">
    <property type="entry name" value="ACP-like"/>
    <property type="match status" value="1"/>
</dbReference>
<evidence type="ECO:0000313" key="10">
    <source>
        <dbReference type="Proteomes" id="UP000199137"/>
    </source>
</evidence>
<keyword evidence="6" id="KW-0275">Fatty acid biosynthesis</keyword>
<dbReference type="PANTHER" id="PTHR20863:SF76">
    <property type="entry name" value="CARRIER DOMAIN-CONTAINING PROTEIN"/>
    <property type="match status" value="1"/>
</dbReference>
<evidence type="ECO:0000256" key="5">
    <source>
        <dbReference type="ARBA" id="ARBA00023098"/>
    </source>
</evidence>
<dbReference type="EMBL" id="JAAGNC010000101">
    <property type="protein sequence ID" value="NEC58110.1"/>
    <property type="molecule type" value="Genomic_DNA"/>
</dbReference>
<evidence type="ECO:0000256" key="3">
    <source>
        <dbReference type="ARBA" id="ARBA00022553"/>
    </source>
</evidence>
<dbReference type="Pfam" id="PF00550">
    <property type="entry name" value="PP-binding"/>
    <property type="match status" value="1"/>
</dbReference>
<dbReference type="InterPro" id="IPR036736">
    <property type="entry name" value="ACP-like_sf"/>
</dbReference>
<evidence type="ECO:0000259" key="7">
    <source>
        <dbReference type="PROSITE" id="PS50075"/>
    </source>
</evidence>
<reference evidence="9" key="2">
    <citation type="submission" date="2016-10" db="EMBL/GenBank/DDBJ databases">
        <authorList>
            <person name="de Groot N.N."/>
        </authorList>
    </citation>
    <scope>NUCLEOTIDE SEQUENCE [LARGE SCALE GENOMIC DNA]</scope>
    <source>
        <strain evidence="9">DSM 44637</strain>
    </source>
</reference>
<evidence type="ECO:0000256" key="6">
    <source>
        <dbReference type="ARBA" id="ARBA00023160"/>
    </source>
</evidence>
<keyword evidence="4" id="KW-0276">Fatty acid metabolism</keyword>
<sequence length="87" mass="10083">MSTANERLEELRDVVAEVLEVETEELTDEGDFQADYEADSLRAIEMLARIEKKYRIEIPQKELAEMRNLKTVYEVTARHAGWQPVTA</sequence>
<evidence type="ECO:0000256" key="4">
    <source>
        <dbReference type="ARBA" id="ARBA00022832"/>
    </source>
</evidence>
<evidence type="ECO:0000256" key="1">
    <source>
        <dbReference type="ARBA" id="ARBA00022450"/>
    </source>
</evidence>
<dbReference type="PANTHER" id="PTHR20863">
    <property type="entry name" value="ACYL CARRIER PROTEIN"/>
    <property type="match status" value="1"/>
</dbReference>
<keyword evidence="3" id="KW-0597">Phosphoprotein</keyword>
<name>A0A1I5SA13_9PSEU</name>
<dbReference type="OrthoDB" id="4564178at2"/>
<dbReference type="GO" id="GO:0009245">
    <property type="term" value="P:lipid A biosynthetic process"/>
    <property type="evidence" value="ECO:0007669"/>
    <property type="project" value="TreeGrafter"/>
</dbReference>
<keyword evidence="11" id="KW-1185">Reference proteome</keyword>
<dbReference type="GO" id="GO:0005829">
    <property type="term" value="C:cytosol"/>
    <property type="evidence" value="ECO:0007669"/>
    <property type="project" value="TreeGrafter"/>
</dbReference>
<feature type="domain" description="Carrier" evidence="7">
    <location>
        <begin position="2"/>
        <end position="80"/>
    </location>
</feature>
<reference evidence="10" key="1">
    <citation type="submission" date="2016-10" db="EMBL/GenBank/DDBJ databases">
        <authorList>
            <person name="Varghese N."/>
            <person name="Submissions S."/>
        </authorList>
    </citation>
    <scope>NUCLEOTIDE SEQUENCE [LARGE SCALE GENOMIC DNA]</scope>
    <source>
        <strain evidence="10">DSM 44637</strain>
    </source>
</reference>
<dbReference type="GO" id="GO:0000035">
    <property type="term" value="F:acyl binding"/>
    <property type="evidence" value="ECO:0007669"/>
    <property type="project" value="TreeGrafter"/>
</dbReference>
<dbReference type="Gene3D" id="1.10.1200.10">
    <property type="entry name" value="ACP-like"/>
    <property type="match status" value="1"/>
</dbReference>
<evidence type="ECO:0000256" key="2">
    <source>
        <dbReference type="ARBA" id="ARBA00022516"/>
    </source>
</evidence>
<protein>
    <submittedName>
        <fullName evidence="9">Acyl carrier protein</fullName>
    </submittedName>
</protein>
<reference evidence="8 11" key="3">
    <citation type="submission" date="2020-01" db="EMBL/GenBank/DDBJ databases">
        <title>Insect and environment-associated Actinomycetes.</title>
        <authorList>
            <person name="Currrie C."/>
            <person name="Chevrette M."/>
            <person name="Carlson C."/>
            <person name="Stubbendieck R."/>
            <person name="Wendt-Pienkowski E."/>
        </authorList>
    </citation>
    <scope>NUCLEOTIDE SEQUENCE [LARGE SCALE GENOMIC DNA]</scope>
    <source>
        <strain evidence="8 11">SID8386</strain>
    </source>
</reference>
<accession>A0A1I5SA13</accession>
<dbReference type="GO" id="GO:0000036">
    <property type="term" value="F:acyl carrier activity"/>
    <property type="evidence" value="ECO:0007669"/>
    <property type="project" value="TreeGrafter"/>
</dbReference>
<organism evidence="9 10">
    <name type="scientific">Amycolatopsis rubida</name>
    <dbReference type="NCBI Taxonomy" id="112413"/>
    <lineage>
        <taxon>Bacteria</taxon>
        <taxon>Bacillati</taxon>
        <taxon>Actinomycetota</taxon>
        <taxon>Actinomycetes</taxon>
        <taxon>Pseudonocardiales</taxon>
        <taxon>Pseudonocardiaceae</taxon>
        <taxon>Amycolatopsis</taxon>
    </lineage>
</organism>
<keyword evidence="5" id="KW-0443">Lipid metabolism</keyword>
<dbReference type="Proteomes" id="UP000470404">
    <property type="component" value="Unassembled WGS sequence"/>
</dbReference>
<dbReference type="InterPro" id="IPR009081">
    <property type="entry name" value="PP-bd_ACP"/>
</dbReference>
<dbReference type="RefSeq" id="WP_067588342.1">
    <property type="nucleotide sequence ID" value="NZ_FOWC01000006.1"/>
</dbReference>
<gene>
    <name evidence="8" type="ORF">G3I59_21515</name>
    <name evidence="9" type="ORF">SAMN05421854_106247</name>
</gene>
<dbReference type="InterPro" id="IPR003231">
    <property type="entry name" value="ACP"/>
</dbReference>
<proteinExistence type="predicted"/>
<evidence type="ECO:0000313" key="8">
    <source>
        <dbReference type="EMBL" id="NEC58110.1"/>
    </source>
</evidence>
<keyword evidence="2" id="KW-0444">Lipid biosynthesis</keyword>
<dbReference type="GO" id="GO:0016020">
    <property type="term" value="C:membrane"/>
    <property type="evidence" value="ECO:0007669"/>
    <property type="project" value="GOC"/>
</dbReference>
<evidence type="ECO:0000313" key="11">
    <source>
        <dbReference type="Proteomes" id="UP000470404"/>
    </source>
</evidence>
<dbReference type="STRING" id="112413.SAMN05421854_106247"/>
<dbReference type="EMBL" id="FOWC01000006">
    <property type="protein sequence ID" value="SFP67552.1"/>
    <property type="molecule type" value="Genomic_DNA"/>
</dbReference>
<dbReference type="PROSITE" id="PS50075">
    <property type="entry name" value="CARRIER"/>
    <property type="match status" value="1"/>
</dbReference>
<evidence type="ECO:0000313" key="9">
    <source>
        <dbReference type="EMBL" id="SFP67552.1"/>
    </source>
</evidence>
<dbReference type="Proteomes" id="UP000199137">
    <property type="component" value="Unassembled WGS sequence"/>
</dbReference>
<dbReference type="AlphaFoldDB" id="A0A1I5SA13"/>